<dbReference type="Proteomes" id="UP000260983">
    <property type="component" value="Unassembled WGS sequence"/>
</dbReference>
<dbReference type="RefSeq" id="WP_117724479.1">
    <property type="nucleotide sequence ID" value="NZ_QSUL01000008.1"/>
</dbReference>
<proteinExistence type="predicted"/>
<evidence type="ECO:0000313" key="2">
    <source>
        <dbReference type="EMBL" id="RGN34604.1"/>
    </source>
</evidence>
<reference evidence="2 3" key="1">
    <citation type="submission" date="2018-08" db="EMBL/GenBank/DDBJ databases">
        <title>A genome reference for cultivated species of the human gut microbiota.</title>
        <authorList>
            <person name="Zou Y."/>
            <person name="Xue W."/>
            <person name="Luo G."/>
        </authorList>
    </citation>
    <scope>NUCLEOTIDE SEQUENCE [LARGE SCALE GENOMIC DNA]</scope>
    <source>
        <strain evidence="2 3">OM05-15BH</strain>
    </source>
</reference>
<comment type="caution">
    <text evidence="2">The sequence shown here is derived from an EMBL/GenBank/DDBJ whole genome shotgun (WGS) entry which is preliminary data.</text>
</comment>
<protein>
    <recommendedName>
        <fullName evidence="4">DUF4906 domain-containing protein</fullName>
    </recommendedName>
</protein>
<dbReference type="AlphaFoldDB" id="A0A3E5BAL2"/>
<sequence length="1123" mass="122696">MKRLAKFLLRLSLAVLPCLTAACTSEVETIGETPGTPENPQANDPNRRSVVISLQNRLILVNGTPESRAAMTRNGIAEDDESRIESFDIYAFGSDKEEGPYTFQERFAYRAEAGNLPESTSPLDLKSDEAAGKVNVVFYPRKGLFTKFYCVANQTKMNDETGHEYIDYIPLQQSSQQASTPGDAVTTPGIPTENDFIKLNTPLLEPTGFNNDILLAPLPMSGANGQPIDLREYSMGTYVRLNISLTRAVARFDVVNDAVKSHFTITDISMGNGRQGVTLFPIRAIGDVPATPGQLITYPYRPFDGLNANAGTTTKAFYCYPCKAMDDGFLILKGLYAVNLTDEKKEVSYRIPFERVSDGNGTRIEINHNHRYTVQITEADPFELTANIRLVDWETGDYIDDYEPDNGLDAITVSELLPDGETTYDVNTSIVTLALKVGSGFNISTGSNAGVEAKLSYYGGTTETEWLELEEIPVTVTRAGGTQQVKYKVSFKEDYMGDSYPRGILRLIDKAGSDEEVILIDTTFGVPTVETTAGTMNPDGINNWDAAENTLYLVQATGTNVSTGAITVKSIGGSKIELPAGSGITVSPASSTNTTQEYTFKWASTDATDLTEKELAIALKNYSDETKIGNVKVKLLPNRISNLQLTNAGTGISLSDITATTATLTMPIIKDRQFTITMDSYDKATVSKCPAWLENITPPTTRSTPEGKTTSFTFKLIENAANFDDTQIVFTNASASGGIGMTVNIAQVFQTPTVTLVGNPLPTANTYSGTRMTAKQVKSGATSTYQIKVYSLGGNDFYSANSNFIYSLASTESNSTKIYRVGIRANTYSANGTFNFDIRNLRDANKKITHTIEYVSSRPTMRNNSPSNCIEYNVSGDASANFYVRNDISDLYGKTSLSFSINSPGGLKTPSYFSGNFTITNTHAWSISEPWDTFQLATSGKINMSGGNAGNVSIGSYTFESKASAYFQNLTIAFYNRLPIGYGVWATKINGVYCARAATYIYYESAVEEIAKMGNGWSMPGWPNIQGLFGIGDWSENRSTTKTYMSYFSSAFSKGKCYTSDYSYTSDNSKILRCGIDISNINTGNNTATYKWVLMDIYAEGDYYAVAIHYSMALSRSFVPADL</sequence>
<dbReference type="PROSITE" id="PS51257">
    <property type="entry name" value="PROKAR_LIPOPROTEIN"/>
    <property type="match status" value="1"/>
</dbReference>
<feature type="chain" id="PRO_5017691601" description="DUF4906 domain-containing protein" evidence="1">
    <location>
        <begin position="22"/>
        <end position="1123"/>
    </location>
</feature>
<evidence type="ECO:0000256" key="1">
    <source>
        <dbReference type="SAM" id="SignalP"/>
    </source>
</evidence>
<organism evidence="2 3">
    <name type="scientific">Bacteroides oleiciplenus</name>
    <dbReference type="NCBI Taxonomy" id="626931"/>
    <lineage>
        <taxon>Bacteria</taxon>
        <taxon>Pseudomonadati</taxon>
        <taxon>Bacteroidota</taxon>
        <taxon>Bacteroidia</taxon>
        <taxon>Bacteroidales</taxon>
        <taxon>Bacteroidaceae</taxon>
        <taxon>Bacteroides</taxon>
    </lineage>
</organism>
<keyword evidence="1" id="KW-0732">Signal</keyword>
<name>A0A3E5BAL2_9BACE</name>
<feature type="signal peptide" evidence="1">
    <location>
        <begin position="1"/>
        <end position="21"/>
    </location>
</feature>
<accession>A0A3E5BAL2</accession>
<evidence type="ECO:0000313" key="3">
    <source>
        <dbReference type="Proteomes" id="UP000260983"/>
    </source>
</evidence>
<gene>
    <name evidence="2" type="ORF">DXB65_12835</name>
</gene>
<evidence type="ECO:0008006" key="4">
    <source>
        <dbReference type="Google" id="ProtNLM"/>
    </source>
</evidence>
<dbReference type="EMBL" id="QSUL01000008">
    <property type="protein sequence ID" value="RGN34604.1"/>
    <property type="molecule type" value="Genomic_DNA"/>
</dbReference>